<dbReference type="Proteomes" id="UP000282837">
    <property type="component" value="Unassembled WGS sequence"/>
</dbReference>
<gene>
    <name evidence="2" type="ORF">EOE18_14145</name>
</gene>
<name>A0A437N1B5_9SPHN</name>
<proteinExistence type="predicted"/>
<protein>
    <recommendedName>
        <fullName evidence="4">VanZ family protein</fullName>
    </recommendedName>
</protein>
<feature type="transmembrane region" description="Helical" evidence="1">
    <location>
        <begin position="7"/>
        <end position="23"/>
    </location>
</feature>
<evidence type="ECO:0000313" key="3">
    <source>
        <dbReference type="Proteomes" id="UP000282837"/>
    </source>
</evidence>
<evidence type="ECO:0000256" key="1">
    <source>
        <dbReference type="SAM" id="Phobius"/>
    </source>
</evidence>
<dbReference type="EMBL" id="SACO01000012">
    <property type="protein sequence ID" value="RVU03717.1"/>
    <property type="molecule type" value="Genomic_DNA"/>
</dbReference>
<sequence length="121" mass="13565">MKIQNLARPIFAGATLFAVYMALTPKPPSLPIDKFGDKFAHMLAFFVLTILARAAFPKARWSTVLERLSFLGALIEVFQAIPSLHRDCQWNDWLADTAAISVALALLWALQRFTGFKLVED</sequence>
<keyword evidence="1" id="KW-1133">Transmembrane helix</keyword>
<dbReference type="NCBIfam" id="NF037970">
    <property type="entry name" value="vanZ_1"/>
    <property type="match status" value="1"/>
</dbReference>
<keyword evidence="1" id="KW-0812">Transmembrane</keyword>
<dbReference type="AlphaFoldDB" id="A0A437N1B5"/>
<evidence type="ECO:0008006" key="4">
    <source>
        <dbReference type="Google" id="ProtNLM"/>
    </source>
</evidence>
<accession>A0A437N1B5</accession>
<organism evidence="2 3">
    <name type="scientific">Novosphingobium umbonatum</name>
    <dbReference type="NCBI Taxonomy" id="1908524"/>
    <lineage>
        <taxon>Bacteria</taxon>
        <taxon>Pseudomonadati</taxon>
        <taxon>Pseudomonadota</taxon>
        <taxon>Alphaproteobacteria</taxon>
        <taxon>Sphingomonadales</taxon>
        <taxon>Sphingomonadaceae</taxon>
        <taxon>Novosphingobium</taxon>
    </lineage>
</organism>
<dbReference type="RefSeq" id="WP_127710653.1">
    <property type="nucleotide sequence ID" value="NZ_SACO01000012.1"/>
</dbReference>
<feature type="transmembrane region" description="Helical" evidence="1">
    <location>
        <begin position="39"/>
        <end position="56"/>
    </location>
</feature>
<keyword evidence="3" id="KW-1185">Reference proteome</keyword>
<comment type="caution">
    <text evidence="2">The sequence shown here is derived from an EMBL/GenBank/DDBJ whole genome shotgun (WGS) entry which is preliminary data.</text>
</comment>
<evidence type="ECO:0000313" key="2">
    <source>
        <dbReference type="EMBL" id="RVU03717.1"/>
    </source>
</evidence>
<reference evidence="2 3" key="1">
    <citation type="submission" date="2019-01" db="EMBL/GenBank/DDBJ databases">
        <authorList>
            <person name="Chen W.-M."/>
        </authorList>
    </citation>
    <scope>NUCLEOTIDE SEQUENCE [LARGE SCALE GENOMIC DNA]</scope>
    <source>
        <strain evidence="2 3">FSY-9</strain>
    </source>
</reference>
<dbReference type="OrthoDB" id="7429094at2"/>
<keyword evidence="1" id="KW-0472">Membrane</keyword>